<sequence length="106" mass="12231">MNSNLSKKHGLTLIYLWAKSACRKQLLSTGLILYEICQFNVDSLAIYFGSSRHIVEIDESLISRRKNNTARVIPERWVFGIYDRTTKLSYFVEVMLLVVVGTPKDF</sequence>
<protein>
    <recommendedName>
        <fullName evidence="3">ISXO2-like transposase domain-containing protein</fullName>
    </recommendedName>
</protein>
<evidence type="ECO:0000313" key="2">
    <source>
        <dbReference type="Proteomes" id="UP000031668"/>
    </source>
</evidence>
<dbReference type="AlphaFoldDB" id="A0A0C2NHQ8"/>
<proteinExistence type="predicted"/>
<reference evidence="1 2" key="1">
    <citation type="journal article" date="2014" name="Genome Biol. Evol.">
        <title>The genome of the myxosporean Thelohanellus kitauei shows adaptations to nutrient acquisition within its fish host.</title>
        <authorList>
            <person name="Yang Y."/>
            <person name="Xiong J."/>
            <person name="Zhou Z."/>
            <person name="Huo F."/>
            <person name="Miao W."/>
            <person name="Ran C."/>
            <person name="Liu Y."/>
            <person name="Zhang J."/>
            <person name="Feng J."/>
            <person name="Wang M."/>
            <person name="Wang M."/>
            <person name="Wang L."/>
            <person name="Yao B."/>
        </authorList>
    </citation>
    <scope>NUCLEOTIDE SEQUENCE [LARGE SCALE GENOMIC DNA]</scope>
    <source>
        <strain evidence="1">Wuqing</strain>
    </source>
</reference>
<keyword evidence="2" id="KW-1185">Reference proteome</keyword>
<comment type="caution">
    <text evidence="1">The sequence shown here is derived from an EMBL/GenBank/DDBJ whole genome shotgun (WGS) entry which is preliminary data.</text>
</comment>
<accession>A0A0C2NHQ8</accession>
<organism evidence="1 2">
    <name type="scientific">Thelohanellus kitauei</name>
    <name type="common">Myxosporean</name>
    <dbReference type="NCBI Taxonomy" id="669202"/>
    <lineage>
        <taxon>Eukaryota</taxon>
        <taxon>Metazoa</taxon>
        <taxon>Cnidaria</taxon>
        <taxon>Myxozoa</taxon>
        <taxon>Myxosporea</taxon>
        <taxon>Bivalvulida</taxon>
        <taxon>Platysporina</taxon>
        <taxon>Myxobolidae</taxon>
        <taxon>Thelohanellus</taxon>
    </lineage>
</organism>
<dbReference type="Proteomes" id="UP000031668">
    <property type="component" value="Unassembled WGS sequence"/>
</dbReference>
<evidence type="ECO:0008006" key="3">
    <source>
        <dbReference type="Google" id="ProtNLM"/>
    </source>
</evidence>
<evidence type="ECO:0000313" key="1">
    <source>
        <dbReference type="EMBL" id="KII73552.1"/>
    </source>
</evidence>
<gene>
    <name evidence="1" type="ORF">RF11_03515</name>
</gene>
<dbReference type="EMBL" id="JWZT01000787">
    <property type="protein sequence ID" value="KII73552.1"/>
    <property type="molecule type" value="Genomic_DNA"/>
</dbReference>
<dbReference type="OrthoDB" id="6406641at2759"/>
<name>A0A0C2NHQ8_THEKT</name>